<organism evidence="1 2">
    <name type="scientific">Vibrio spartinae</name>
    <dbReference type="NCBI Taxonomy" id="1918945"/>
    <lineage>
        <taxon>Bacteria</taxon>
        <taxon>Pseudomonadati</taxon>
        <taxon>Pseudomonadota</taxon>
        <taxon>Gammaproteobacteria</taxon>
        <taxon>Vibrionales</taxon>
        <taxon>Vibrionaceae</taxon>
        <taxon>Vibrio</taxon>
    </lineage>
</organism>
<keyword evidence="2" id="KW-1185">Reference proteome</keyword>
<sequence>MLNHLLNPSCFDGTVSRLSIKGMIMIVTCDASIRYIRYTRHMWNRSVWLPRRLIVDGFTR</sequence>
<accession>A0ABX6QYY1</accession>
<name>A0ABX6QYY1_9VIBR</name>
<reference evidence="1 2" key="1">
    <citation type="journal article" date="2020" name="J. Nat. Prod.">
        <title>Genomics-Metabolomics Profiling Disclosed Marine Vibrio spartinae 3.6 as a Producer of a New Branched Side Chain Prodigiosin.</title>
        <authorList>
            <person name="Vitale G.A."/>
            <person name="Sciarretta M."/>
            <person name="Palma Esposito F."/>
            <person name="January G.G."/>
            <person name="Giaccio M."/>
            <person name="Bunk B."/>
            <person name="Sproer C."/>
            <person name="Bajerski F."/>
            <person name="Power D."/>
            <person name="Festa C."/>
            <person name="Monti M.C."/>
            <person name="D'Auria M.V."/>
            <person name="de Pascale D."/>
        </authorList>
    </citation>
    <scope>NUCLEOTIDE SEQUENCE [LARGE SCALE GENOMIC DNA]</scope>
    <source>
        <strain evidence="1 2">3.6</strain>
    </source>
</reference>
<dbReference type="Proteomes" id="UP000515264">
    <property type="component" value="Chromosome 1"/>
</dbReference>
<evidence type="ECO:0000313" key="2">
    <source>
        <dbReference type="Proteomes" id="UP000515264"/>
    </source>
</evidence>
<evidence type="ECO:0000313" key="1">
    <source>
        <dbReference type="EMBL" id="QMV14476.1"/>
    </source>
</evidence>
<proteinExistence type="predicted"/>
<protein>
    <submittedName>
        <fullName evidence="1">Uncharacterized protein</fullName>
    </submittedName>
</protein>
<gene>
    <name evidence="1" type="ORF">Vspart_01732</name>
</gene>
<dbReference type="EMBL" id="CP046268">
    <property type="protein sequence ID" value="QMV14476.1"/>
    <property type="molecule type" value="Genomic_DNA"/>
</dbReference>